<evidence type="ECO:0000313" key="2">
    <source>
        <dbReference type="EMBL" id="PNF60297.1"/>
    </source>
</evidence>
<comment type="caution">
    <text evidence="2">The sequence shown here is derived from an EMBL/GenBank/DDBJ whole genome shotgun (WGS) entry which is preliminary data.</text>
</comment>
<protein>
    <submittedName>
        <fullName evidence="2">Ferrous iron transporter B</fullName>
    </submittedName>
</protein>
<gene>
    <name evidence="2" type="ORF">CXK99_06250</name>
</gene>
<feature type="domain" description="Scaffold protein FimL second" evidence="1">
    <location>
        <begin position="157"/>
        <end position="292"/>
    </location>
</feature>
<dbReference type="EMBL" id="POUM01000004">
    <property type="protein sequence ID" value="PNF60297.1"/>
    <property type="molecule type" value="Genomic_DNA"/>
</dbReference>
<evidence type="ECO:0000259" key="1">
    <source>
        <dbReference type="Pfam" id="PF26379"/>
    </source>
</evidence>
<dbReference type="SUPFAM" id="SSF47226">
    <property type="entry name" value="Histidine-containing phosphotransfer domain, HPT domain"/>
    <property type="match status" value="2"/>
</dbReference>
<name>A0A2N8RGS5_STUST</name>
<dbReference type="AlphaFoldDB" id="A0A2N8RGS5"/>
<dbReference type="GO" id="GO:0000160">
    <property type="term" value="P:phosphorelay signal transduction system"/>
    <property type="evidence" value="ECO:0007669"/>
    <property type="project" value="InterPro"/>
</dbReference>
<dbReference type="RefSeq" id="WP_102820069.1">
    <property type="nucleotide sequence ID" value="NZ_JAMOHR010000004.1"/>
</dbReference>
<reference evidence="2 3" key="1">
    <citation type="submission" date="2018-01" db="EMBL/GenBank/DDBJ databases">
        <title>Denitrification phenotypes of diverse strains of Pseudomonas stutzeri.</title>
        <authorList>
            <person name="Milligan D.A."/>
            <person name="Bergaust L."/>
            <person name="Bakken L.R."/>
            <person name="Frostegard A."/>
        </authorList>
    </citation>
    <scope>NUCLEOTIDE SEQUENCE [LARGE SCALE GENOMIC DNA]</scope>
    <source>
        <strain evidence="2 3">CCUG 44592</strain>
    </source>
</reference>
<sequence>MVTGATSLGLVRDELFATMEEAEQSLEHFIIDRNNGGLLQQAVENLKQVRGTLNLIELTGAELLAQEILQLATDIPVGAGEDRDVQLAALSNALYVLRRYLESVDASRQEIPELLLPAINALRLACAQPPLPESFFFSVRLDHARPSVDMPARSGDTPVAEARRLRQMYQVGLLGFIREENLPSSLKLMGRALTRLDHLFIGSPAGRLCWIGSAAVESQLDGQLLPRKSRKQLFSRLDRELKQVISNSAYEAPRSLLKELLYVVALADTHGSIATQVRQVFSLSSLPFTDHLLEEESQRLAGPGQAVMRSLSSAIREELASLKDLLDLIERGTAQAEAYSNLHNLLGKMAKTLGMVGLSSAASTLQAQLSDVSAWSLEHAPEPDVIQRLADAVLYVESMVASLERGDRRDTKPQVARPGMEAEAFANHQLTEAFIVVIDEATAGLALAKRAITAYLESNGEKLHLANVPFSLQAVRGGLRFLEQERAAELIGACADFIQKFMLESNQMPPEQLLETLADALTSLEYYLEGGAVLRRDDSRVSVLDLASESVRALGMPVAA</sequence>
<dbReference type="InterPro" id="IPR036641">
    <property type="entry name" value="HPT_dom_sf"/>
</dbReference>
<dbReference type="Pfam" id="PF26379">
    <property type="entry name" value="FimL_2nd"/>
    <property type="match status" value="1"/>
</dbReference>
<accession>A0A2N8RGS5</accession>
<dbReference type="Proteomes" id="UP000236003">
    <property type="component" value="Unassembled WGS sequence"/>
</dbReference>
<organism evidence="2 3">
    <name type="scientific">Stutzerimonas stutzeri</name>
    <name type="common">Pseudomonas stutzeri</name>
    <dbReference type="NCBI Taxonomy" id="316"/>
    <lineage>
        <taxon>Bacteria</taxon>
        <taxon>Pseudomonadati</taxon>
        <taxon>Pseudomonadota</taxon>
        <taxon>Gammaproteobacteria</taxon>
        <taxon>Pseudomonadales</taxon>
        <taxon>Pseudomonadaceae</taxon>
        <taxon>Stutzerimonas</taxon>
    </lineage>
</organism>
<dbReference type="InterPro" id="IPR058661">
    <property type="entry name" value="FimL_2nd"/>
</dbReference>
<proteinExistence type="predicted"/>
<evidence type="ECO:0000313" key="3">
    <source>
        <dbReference type="Proteomes" id="UP000236003"/>
    </source>
</evidence>